<name>A0AAE1FSY6_PETCI</name>
<organism evidence="1 2">
    <name type="scientific">Petrolisthes cinctipes</name>
    <name type="common">Flat porcelain crab</name>
    <dbReference type="NCBI Taxonomy" id="88211"/>
    <lineage>
        <taxon>Eukaryota</taxon>
        <taxon>Metazoa</taxon>
        <taxon>Ecdysozoa</taxon>
        <taxon>Arthropoda</taxon>
        <taxon>Crustacea</taxon>
        <taxon>Multicrustacea</taxon>
        <taxon>Malacostraca</taxon>
        <taxon>Eumalacostraca</taxon>
        <taxon>Eucarida</taxon>
        <taxon>Decapoda</taxon>
        <taxon>Pleocyemata</taxon>
        <taxon>Anomura</taxon>
        <taxon>Galatheoidea</taxon>
        <taxon>Porcellanidae</taxon>
        <taxon>Petrolisthes</taxon>
    </lineage>
</organism>
<reference evidence="1" key="1">
    <citation type="submission" date="2023-10" db="EMBL/GenBank/DDBJ databases">
        <title>Genome assemblies of two species of porcelain crab, Petrolisthes cinctipes and Petrolisthes manimaculis (Anomura: Porcellanidae).</title>
        <authorList>
            <person name="Angst P."/>
        </authorList>
    </citation>
    <scope>NUCLEOTIDE SEQUENCE</scope>
    <source>
        <strain evidence="1">PB745_01</strain>
        <tissue evidence="1">Gill</tissue>
    </source>
</reference>
<comment type="caution">
    <text evidence="1">The sequence shown here is derived from an EMBL/GenBank/DDBJ whole genome shotgun (WGS) entry which is preliminary data.</text>
</comment>
<gene>
    <name evidence="1" type="ORF">Pcinc_016104</name>
</gene>
<keyword evidence="2" id="KW-1185">Reference proteome</keyword>
<dbReference type="AlphaFoldDB" id="A0AAE1FSY6"/>
<protein>
    <submittedName>
        <fullName evidence="1">Uncharacterized protein</fullName>
    </submittedName>
</protein>
<proteinExistence type="predicted"/>
<sequence>MNLKKQTYTTCNATLCYVPHNSTLTYSTTTTYSTCHTTLRSRTQQLPPTPRATPLYAHVPNNYLVYVQQPPPPATLLDDFSGTPIISCNPPGTQTFYIRYPSFAISYPPQCYPAFPFFY</sequence>
<dbReference type="EMBL" id="JAWQEG010001461">
    <property type="protein sequence ID" value="KAK3879319.1"/>
    <property type="molecule type" value="Genomic_DNA"/>
</dbReference>
<evidence type="ECO:0000313" key="2">
    <source>
        <dbReference type="Proteomes" id="UP001286313"/>
    </source>
</evidence>
<dbReference type="Proteomes" id="UP001286313">
    <property type="component" value="Unassembled WGS sequence"/>
</dbReference>
<evidence type="ECO:0000313" key="1">
    <source>
        <dbReference type="EMBL" id="KAK3879319.1"/>
    </source>
</evidence>
<accession>A0AAE1FSY6</accession>